<dbReference type="InterPro" id="IPR024473">
    <property type="entry name" value="Transposases_IS4_N"/>
</dbReference>
<dbReference type="PANTHER" id="PTHR37529">
    <property type="entry name" value="TRANSPOSASE INSG FOR INSERTION SEQUENCE ELEMENT IS4-RELATED"/>
    <property type="match status" value="1"/>
</dbReference>
<sequence length="461" mass="50020">MVQSVITRVVRVAAGPFAPGHLGELTQQVPFEMIDAILAETRCLQRRVRVLPSRVVVYLLLAGCLFAELGYRQVWQRLGAGLEGLPVADPSEAALTKARRRVGPQPLRALFDLLRGPAASMAGPVRWRGLLVCAIDGTTLSAADSAANLARYSKQRGGRTGGSSYPILRLVTIMACGTRSVMDAVFGPITTGETTYAKDLLARLPAAVLVLADRNFAAAHLLKLVVGCDAHMLVRAKTGRGGPKLPVLLRLRDGSYQSVFGGQQVRVIDAEISIKTKTGTVTGVYRLITTLLDPDTYPATSIVRLYHERWEIETAYLEIKSSILDGRVLRARTPAGVDQEIHALLVTYQILRTAMTDATNSEPDVDPDRASFTIALNAARDQLINASAVIADTVIDLIGTIGRHVLDDLLPERRLRVNARTVKRAISKYNARGPNIDRRTYQATISLNILAGPVLTTNPDP</sequence>
<dbReference type="GO" id="GO:0006313">
    <property type="term" value="P:DNA transposition"/>
    <property type="evidence" value="ECO:0007669"/>
    <property type="project" value="InterPro"/>
</dbReference>
<feature type="domain" description="Transposase IS4 N-terminal" evidence="3">
    <location>
        <begin position="20"/>
        <end position="112"/>
    </location>
</feature>
<reference evidence="5" key="1">
    <citation type="submission" date="2016-06" db="EMBL/GenBank/DDBJ databases">
        <authorList>
            <person name="Varghese N."/>
        </authorList>
    </citation>
    <scope>NUCLEOTIDE SEQUENCE [LARGE SCALE GENOMIC DNA]</scope>
    <source>
        <strain evidence="5">DSM 45555</strain>
    </source>
</reference>
<keyword evidence="1" id="KW-1133">Transmembrane helix</keyword>
<accession>A0A1C4V692</accession>
<dbReference type="InterPro" id="IPR047952">
    <property type="entry name" value="Transpos_IS4"/>
</dbReference>
<organism evidence="4 5">
    <name type="scientific">Micromonospora marina</name>
    <dbReference type="NCBI Taxonomy" id="307120"/>
    <lineage>
        <taxon>Bacteria</taxon>
        <taxon>Bacillati</taxon>
        <taxon>Actinomycetota</taxon>
        <taxon>Actinomycetes</taxon>
        <taxon>Micromonosporales</taxon>
        <taxon>Micromonosporaceae</taxon>
        <taxon>Micromonospora</taxon>
    </lineage>
</organism>
<dbReference type="GO" id="GO:0003677">
    <property type="term" value="F:DNA binding"/>
    <property type="evidence" value="ECO:0007669"/>
    <property type="project" value="InterPro"/>
</dbReference>
<evidence type="ECO:0000259" key="2">
    <source>
        <dbReference type="Pfam" id="PF01609"/>
    </source>
</evidence>
<keyword evidence="1" id="KW-0472">Membrane</keyword>
<dbReference type="EMBL" id="FMCV01000002">
    <property type="protein sequence ID" value="SCE79225.1"/>
    <property type="molecule type" value="Genomic_DNA"/>
</dbReference>
<feature type="transmembrane region" description="Helical" evidence="1">
    <location>
        <begin position="55"/>
        <end position="71"/>
    </location>
</feature>
<dbReference type="Pfam" id="PF13006">
    <property type="entry name" value="Nterm_IS4"/>
    <property type="match status" value="1"/>
</dbReference>
<protein>
    <submittedName>
        <fullName evidence="4">Transposase, IS4 family</fullName>
    </submittedName>
</protein>
<keyword evidence="5" id="KW-1185">Reference proteome</keyword>
<keyword evidence="1" id="KW-0812">Transmembrane</keyword>
<feature type="domain" description="Transposase IS4-like" evidence="2">
    <location>
        <begin position="129"/>
        <end position="348"/>
    </location>
</feature>
<evidence type="ECO:0000313" key="4">
    <source>
        <dbReference type="EMBL" id="SCE79225.1"/>
    </source>
</evidence>
<name>A0A1C4V692_9ACTN</name>
<dbReference type="InterPro" id="IPR012337">
    <property type="entry name" value="RNaseH-like_sf"/>
</dbReference>
<dbReference type="Proteomes" id="UP000198551">
    <property type="component" value="Unassembled WGS sequence"/>
</dbReference>
<proteinExistence type="predicted"/>
<dbReference type="GO" id="GO:0004803">
    <property type="term" value="F:transposase activity"/>
    <property type="evidence" value="ECO:0007669"/>
    <property type="project" value="InterPro"/>
</dbReference>
<dbReference type="Pfam" id="PF01609">
    <property type="entry name" value="DDE_Tnp_1"/>
    <property type="match status" value="1"/>
</dbReference>
<evidence type="ECO:0000256" key="1">
    <source>
        <dbReference type="SAM" id="Phobius"/>
    </source>
</evidence>
<gene>
    <name evidence="4" type="ORF">GA0070215_102415</name>
</gene>
<dbReference type="SUPFAM" id="SSF53098">
    <property type="entry name" value="Ribonuclease H-like"/>
    <property type="match status" value="1"/>
</dbReference>
<evidence type="ECO:0000313" key="5">
    <source>
        <dbReference type="Proteomes" id="UP000198551"/>
    </source>
</evidence>
<dbReference type="AlphaFoldDB" id="A0A1C4V692"/>
<dbReference type="PANTHER" id="PTHR37529:SF1">
    <property type="entry name" value="TRANSPOSASE INSG FOR INSERTION SEQUENCE ELEMENT IS4-RELATED"/>
    <property type="match status" value="1"/>
</dbReference>
<evidence type="ECO:0000259" key="3">
    <source>
        <dbReference type="Pfam" id="PF13006"/>
    </source>
</evidence>
<dbReference type="InterPro" id="IPR002559">
    <property type="entry name" value="Transposase_11"/>
</dbReference>
<dbReference type="NCBIfam" id="NF033592">
    <property type="entry name" value="transpos_IS4_1"/>
    <property type="match status" value="1"/>
</dbReference>